<proteinExistence type="predicted"/>
<comment type="caution">
    <text evidence="2">The sequence shown here is derived from an EMBL/GenBank/DDBJ whole genome shotgun (WGS) entry which is preliminary data.</text>
</comment>
<sequence>MIGDATPHPASFYARRDEKLDWKEEAKKLAAMGVKIYAVQAMNRPVSNSFYRSLATITGGRHLKLDQFSNIFDIIMAVCYNEKGVEFVEAYEEEVRGREGAHGLHKDLEGVFGALKAGKRASVKTLPKLSAGKAKKTAAPTKRAAKGKAAATAKAKKTTAAASKGKGKATAGKAKGKGKATAGKAKGKAVAPKAKAAAKGKGATGKGAAAKGTVKAKAAKGKAKAAKEKAKAKASAKAAAKAARGKGVKSVKWRKTTKTQKKKPTKGKTNIQKTKPKQNNKLVFRETLQDTEFSTGISSKKVTWSPWSIAMAPNKPGGRSAWCFKRRSAGKSGFRNMVLLQDDKKCPALYELMAEITPAPKSSGSVRKYRPKQFVLGYRALTEWPVRKDSKSSKGSEVIWEAALINKASLKAEVDALLEDGRGRLYIRRGDAKDKASSASGAAPPRRPLRLRVVAAPICQGWR</sequence>
<name>A0ABD0JMR8_9CAEN</name>
<protein>
    <submittedName>
        <fullName evidence="2">Uncharacterized protein</fullName>
    </submittedName>
</protein>
<evidence type="ECO:0000313" key="3">
    <source>
        <dbReference type="Proteomes" id="UP001519460"/>
    </source>
</evidence>
<dbReference type="EMBL" id="JACVVK020000387">
    <property type="protein sequence ID" value="KAK7476010.1"/>
    <property type="molecule type" value="Genomic_DNA"/>
</dbReference>
<dbReference type="PANTHER" id="PTHR47824">
    <property type="entry name" value="UBIQUITIN-LIKE DOMAIN-CONTAINING PROTEIN"/>
    <property type="match status" value="1"/>
</dbReference>
<gene>
    <name evidence="2" type="ORF">BaRGS_00032717</name>
</gene>
<feature type="region of interest" description="Disordered" evidence="1">
    <location>
        <begin position="128"/>
        <end position="188"/>
    </location>
</feature>
<organism evidence="2 3">
    <name type="scientific">Batillaria attramentaria</name>
    <dbReference type="NCBI Taxonomy" id="370345"/>
    <lineage>
        <taxon>Eukaryota</taxon>
        <taxon>Metazoa</taxon>
        <taxon>Spiralia</taxon>
        <taxon>Lophotrochozoa</taxon>
        <taxon>Mollusca</taxon>
        <taxon>Gastropoda</taxon>
        <taxon>Caenogastropoda</taxon>
        <taxon>Sorbeoconcha</taxon>
        <taxon>Cerithioidea</taxon>
        <taxon>Batillariidae</taxon>
        <taxon>Batillaria</taxon>
    </lineage>
</organism>
<reference evidence="2 3" key="1">
    <citation type="journal article" date="2023" name="Sci. Data">
        <title>Genome assembly of the Korean intertidal mud-creeper Batillaria attramentaria.</title>
        <authorList>
            <person name="Patra A.K."/>
            <person name="Ho P.T."/>
            <person name="Jun S."/>
            <person name="Lee S.J."/>
            <person name="Kim Y."/>
            <person name="Won Y.J."/>
        </authorList>
    </citation>
    <scope>NUCLEOTIDE SEQUENCE [LARGE SCALE GENOMIC DNA]</scope>
    <source>
        <strain evidence="2">Wonlab-2016</strain>
    </source>
</reference>
<dbReference type="PANTHER" id="PTHR47824:SF3">
    <property type="entry name" value="UBIQUITIN-LIKE DOMAIN-CONTAINING PROTEIN"/>
    <property type="match status" value="1"/>
</dbReference>
<evidence type="ECO:0000313" key="2">
    <source>
        <dbReference type="EMBL" id="KAK7476010.1"/>
    </source>
</evidence>
<dbReference type="Proteomes" id="UP001519460">
    <property type="component" value="Unassembled WGS sequence"/>
</dbReference>
<feature type="compositionally biased region" description="Low complexity" evidence="1">
    <location>
        <begin position="137"/>
        <end position="188"/>
    </location>
</feature>
<dbReference type="AlphaFoldDB" id="A0ABD0JMR8"/>
<accession>A0ABD0JMR8</accession>
<feature type="compositionally biased region" description="Basic residues" evidence="1">
    <location>
        <begin position="243"/>
        <end position="266"/>
    </location>
</feature>
<keyword evidence="3" id="KW-1185">Reference proteome</keyword>
<feature type="region of interest" description="Disordered" evidence="1">
    <location>
        <begin position="240"/>
        <end position="274"/>
    </location>
</feature>
<evidence type="ECO:0000256" key="1">
    <source>
        <dbReference type="SAM" id="MobiDB-lite"/>
    </source>
</evidence>